<dbReference type="SUPFAM" id="SSF51735">
    <property type="entry name" value="NAD(P)-binding Rossmann-fold domains"/>
    <property type="match status" value="1"/>
</dbReference>
<reference evidence="1 2" key="1">
    <citation type="journal article" date="2019" name="Int. J. Syst. Evol. Microbiol.">
        <title>The Global Catalogue of Microorganisms (GCM) 10K type strain sequencing project: providing services to taxonomists for standard genome sequencing and annotation.</title>
        <authorList>
            <consortium name="The Broad Institute Genomics Platform"/>
            <consortium name="The Broad Institute Genome Sequencing Center for Infectious Disease"/>
            <person name="Wu L."/>
            <person name="Ma J."/>
        </authorList>
    </citation>
    <scope>NUCLEOTIDE SEQUENCE [LARGE SCALE GENOMIC DNA]</scope>
    <source>
        <strain evidence="1 2">NBRC 111368</strain>
    </source>
</reference>
<comment type="caution">
    <text evidence="1">The sequence shown here is derived from an EMBL/GenBank/DDBJ whole genome shotgun (WGS) entry which is preliminary data.</text>
</comment>
<organism evidence="1 2">
    <name type="scientific">Halobium palmae</name>
    <dbReference type="NCBI Taxonomy" id="1776492"/>
    <lineage>
        <taxon>Archaea</taxon>
        <taxon>Methanobacteriati</taxon>
        <taxon>Methanobacteriota</taxon>
        <taxon>Stenosarchaea group</taxon>
        <taxon>Halobacteria</taxon>
        <taxon>Halobacteriales</taxon>
        <taxon>Haloferacaceae</taxon>
        <taxon>Halobium</taxon>
    </lineage>
</organism>
<dbReference type="Proteomes" id="UP001596328">
    <property type="component" value="Unassembled WGS sequence"/>
</dbReference>
<protein>
    <submittedName>
        <fullName evidence="1">NAD(P)-dependent oxidoreductase</fullName>
    </submittedName>
</protein>
<evidence type="ECO:0000313" key="2">
    <source>
        <dbReference type="Proteomes" id="UP001596328"/>
    </source>
</evidence>
<gene>
    <name evidence="1" type="ORF">ACFQE1_21750</name>
</gene>
<feature type="non-terminal residue" evidence="1">
    <location>
        <position position="1"/>
    </location>
</feature>
<evidence type="ECO:0000313" key="1">
    <source>
        <dbReference type="EMBL" id="MFC6726953.1"/>
    </source>
</evidence>
<sequence length="139" mass="15578">DGVARREDAPPTIASLRFPWVTSDDDLRETFVEADRSLAGLRDSPHYHTARNTLFAYVHVADAVDLVRRCVEADFDGHERLWLSAPDTSVEAESGTVAAEEFPDATLRRSLSGYDSLVDTSKAEELLGWEPERSWRSLD</sequence>
<dbReference type="Gene3D" id="3.40.50.720">
    <property type="entry name" value="NAD(P)-binding Rossmann-like Domain"/>
    <property type="match status" value="1"/>
</dbReference>
<name>A0ABD5S5K6_9EURY</name>
<accession>A0ABD5S5K6</accession>
<keyword evidence="2" id="KW-1185">Reference proteome</keyword>
<dbReference type="EMBL" id="JBHSWU010001541">
    <property type="protein sequence ID" value="MFC6726953.1"/>
    <property type="molecule type" value="Genomic_DNA"/>
</dbReference>
<dbReference type="InterPro" id="IPR036291">
    <property type="entry name" value="NAD(P)-bd_dom_sf"/>
</dbReference>
<dbReference type="AlphaFoldDB" id="A0ABD5S5K6"/>
<proteinExistence type="predicted"/>